<feature type="domain" description="Cadherin" evidence="18">
    <location>
        <begin position="268"/>
        <end position="382"/>
    </location>
</feature>
<dbReference type="PANTHER" id="PTHR24027:SF99">
    <property type="entry name" value="CADHERIN-9"/>
    <property type="match status" value="1"/>
</dbReference>
<evidence type="ECO:0000256" key="15">
    <source>
        <dbReference type="RuleBase" id="RU003318"/>
    </source>
</evidence>
<keyword evidence="4 15" id="KW-0812">Transmembrane</keyword>
<dbReference type="FunFam" id="4.10.900.10:FF:000006">
    <property type="entry name" value="Cadherin-9 preproprotein"/>
    <property type="match status" value="1"/>
</dbReference>
<evidence type="ECO:0000256" key="13">
    <source>
        <dbReference type="ARBA" id="ARBA00037319"/>
    </source>
</evidence>
<evidence type="ECO:0000256" key="2">
    <source>
        <dbReference type="ARBA" id="ARBA00022475"/>
    </source>
</evidence>
<dbReference type="GO" id="GO:0016477">
    <property type="term" value="P:cell migration"/>
    <property type="evidence" value="ECO:0007669"/>
    <property type="project" value="TreeGrafter"/>
</dbReference>
<comment type="function">
    <text evidence="13">Cadherins are calcium-dependent cell adhesion proteins. They preferentially interact with themselves in a homophilic manner in connecting cells; cadherins may thus contribute to the sorting of heterogeneous cell types.</text>
</comment>
<evidence type="ECO:0000256" key="9">
    <source>
        <dbReference type="ARBA" id="ARBA00022889"/>
    </source>
</evidence>
<keyword evidence="8 14" id="KW-0106">Calcium</keyword>
<keyword evidence="5" id="KW-0479">Metal-binding</keyword>
<dbReference type="SMART" id="SM00112">
    <property type="entry name" value="CA"/>
    <property type="match status" value="5"/>
</dbReference>
<feature type="signal peptide" evidence="17">
    <location>
        <begin position="1"/>
        <end position="17"/>
    </location>
</feature>
<evidence type="ECO:0000256" key="11">
    <source>
        <dbReference type="ARBA" id="ARBA00023136"/>
    </source>
</evidence>
<dbReference type="GO" id="GO:0000902">
    <property type="term" value="P:cell morphogenesis"/>
    <property type="evidence" value="ECO:0007669"/>
    <property type="project" value="TreeGrafter"/>
</dbReference>
<keyword evidence="20" id="KW-1185">Reference proteome</keyword>
<feature type="domain" description="Cadherin" evidence="18">
    <location>
        <begin position="159"/>
        <end position="267"/>
    </location>
</feature>
<reference evidence="19 20" key="1">
    <citation type="submission" date="2019-09" db="EMBL/GenBank/DDBJ databases">
        <title>Bird 10,000 Genomes (B10K) Project - Family phase.</title>
        <authorList>
            <person name="Zhang G."/>
        </authorList>
    </citation>
    <scope>NUCLEOTIDE SEQUENCE [LARGE SCALE GENOMIC DNA]</scope>
    <source>
        <strain evidence="19">B10K-MSB-01</strain>
    </source>
</reference>
<dbReference type="InterPro" id="IPR002126">
    <property type="entry name" value="Cadherin-like_dom"/>
</dbReference>
<dbReference type="InterPro" id="IPR000233">
    <property type="entry name" value="Cadherin_Y-type_LIR"/>
</dbReference>
<keyword evidence="7" id="KW-0677">Repeat</keyword>
<evidence type="ECO:0000313" key="19">
    <source>
        <dbReference type="EMBL" id="NXA49585.1"/>
    </source>
</evidence>
<evidence type="ECO:0000256" key="10">
    <source>
        <dbReference type="ARBA" id="ARBA00022989"/>
    </source>
</evidence>
<name>A0A7K7W784_9AVES</name>
<evidence type="ECO:0000256" key="17">
    <source>
        <dbReference type="SAM" id="SignalP"/>
    </source>
</evidence>
<comment type="caution">
    <text evidence="19">The sequence shown here is derived from an EMBL/GenBank/DDBJ whole genome shotgun (WGS) entry which is preliminary data.</text>
</comment>
<feature type="domain" description="Cadherin" evidence="18">
    <location>
        <begin position="383"/>
        <end position="487"/>
    </location>
</feature>
<dbReference type="InterPro" id="IPR027397">
    <property type="entry name" value="Catenin-bd_sf"/>
</dbReference>
<evidence type="ECO:0000256" key="6">
    <source>
        <dbReference type="ARBA" id="ARBA00022729"/>
    </source>
</evidence>
<evidence type="ECO:0000256" key="5">
    <source>
        <dbReference type="ARBA" id="ARBA00022723"/>
    </source>
</evidence>
<dbReference type="GO" id="GO:0045296">
    <property type="term" value="F:cadherin binding"/>
    <property type="evidence" value="ECO:0007669"/>
    <property type="project" value="TreeGrafter"/>
</dbReference>
<dbReference type="GO" id="GO:0008013">
    <property type="term" value="F:beta-catenin binding"/>
    <property type="evidence" value="ECO:0007669"/>
    <property type="project" value="TreeGrafter"/>
</dbReference>
<feature type="domain" description="Cadherin" evidence="18">
    <location>
        <begin position="78"/>
        <end position="158"/>
    </location>
</feature>
<feature type="non-terminal residue" evidence="19">
    <location>
        <position position="788"/>
    </location>
</feature>
<keyword evidence="12" id="KW-0325">Glycoprotein</keyword>
<dbReference type="GO" id="GO:0007043">
    <property type="term" value="P:cell-cell junction assembly"/>
    <property type="evidence" value="ECO:0007669"/>
    <property type="project" value="TreeGrafter"/>
</dbReference>
<dbReference type="SUPFAM" id="SSF49313">
    <property type="entry name" value="Cadherin-like"/>
    <property type="match status" value="5"/>
</dbReference>
<evidence type="ECO:0000256" key="16">
    <source>
        <dbReference type="SAM" id="Phobius"/>
    </source>
</evidence>
<dbReference type="InterPro" id="IPR039808">
    <property type="entry name" value="Cadherin"/>
</dbReference>
<comment type="subcellular location">
    <subcellularLocation>
        <location evidence="1 15">Cell membrane</location>
        <topology evidence="1 15">Single-pass type I membrane protein</topology>
    </subcellularLocation>
</comment>
<dbReference type="Gene3D" id="4.10.900.10">
    <property type="entry name" value="TCF3-CBD (Catenin binding domain)"/>
    <property type="match status" value="1"/>
</dbReference>
<keyword evidence="10 16" id="KW-1133">Transmembrane helix</keyword>
<evidence type="ECO:0000256" key="1">
    <source>
        <dbReference type="ARBA" id="ARBA00004251"/>
    </source>
</evidence>
<feature type="non-terminal residue" evidence="19">
    <location>
        <position position="1"/>
    </location>
</feature>
<evidence type="ECO:0000256" key="14">
    <source>
        <dbReference type="PROSITE-ProRule" id="PRU00043"/>
    </source>
</evidence>
<dbReference type="Gene3D" id="2.60.40.60">
    <property type="entry name" value="Cadherins"/>
    <property type="match status" value="5"/>
</dbReference>
<dbReference type="OrthoDB" id="6252479at2759"/>
<feature type="domain" description="Cadherin" evidence="18">
    <location>
        <begin position="487"/>
        <end position="604"/>
    </location>
</feature>
<gene>
    <name evidence="19" type="primary">Cdh9</name>
    <name evidence="19" type="ORF">NOTJUL_R07895</name>
</gene>
<dbReference type="InterPro" id="IPR020894">
    <property type="entry name" value="Cadherin_CS"/>
</dbReference>
<dbReference type="Proteomes" id="UP000531559">
    <property type="component" value="Unassembled WGS sequence"/>
</dbReference>
<evidence type="ECO:0000256" key="8">
    <source>
        <dbReference type="ARBA" id="ARBA00022837"/>
    </source>
</evidence>
<dbReference type="GO" id="GO:0099560">
    <property type="term" value="P:synaptic membrane adhesion"/>
    <property type="evidence" value="ECO:0007669"/>
    <property type="project" value="TreeGrafter"/>
</dbReference>
<dbReference type="FunFam" id="2.60.40.60:FF:000009">
    <property type="entry name" value="Cadherin 24"/>
    <property type="match status" value="1"/>
</dbReference>
<dbReference type="PROSITE" id="PS50268">
    <property type="entry name" value="CADHERIN_2"/>
    <property type="match status" value="5"/>
</dbReference>
<dbReference type="FunFam" id="2.60.40.60:FF:000012">
    <property type="entry name" value="Cadherin 24"/>
    <property type="match status" value="1"/>
</dbReference>
<feature type="transmembrane region" description="Helical" evidence="16">
    <location>
        <begin position="604"/>
        <end position="635"/>
    </location>
</feature>
<feature type="chain" id="PRO_5029504184" evidence="17">
    <location>
        <begin position="18"/>
        <end position="788"/>
    </location>
</feature>
<dbReference type="FunFam" id="2.60.40.60:FF:000017">
    <property type="entry name" value="Cadherin 24"/>
    <property type="match status" value="1"/>
</dbReference>
<keyword evidence="2" id="KW-1003">Cell membrane</keyword>
<dbReference type="AlphaFoldDB" id="A0A7K7W784"/>
<dbReference type="GO" id="GO:0016342">
    <property type="term" value="C:catenin complex"/>
    <property type="evidence" value="ECO:0007669"/>
    <property type="project" value="TreeGrafter"/>
</dbReference>
<dbReference type="PROSITE" id="PS00232">
    <property type="entry name" value="CADHERIN_1"/>
    <property type="match status" value="2"/>
</dbReference>
<dbReference type="Pfam" id="PF00028">
    <property type="entry name" value="Cadherin"/>
    <property type="match status" value="5"/>
</dbReference>
<dbReference type="GO" id="GO:0005509">
    <property type="term" value="F:calcium ion binding"/>
    <property type="evidence" value="ECO:0007669"/>
    <property type="project" value="UniProtKB-UniRule"/>
</dbReference>
<proteinExistence type="predicted"/>
<keyword evidence="3" id="KW-0165">Cleavage on pair of basic residues</keyword>
<dbReference type="GO" id="GO:0007156">
    <property type="term" value="P:homophilic cell adhesion via plasma membrane adhesion molecules"/>
    <property type="evidence" value="ECO:0007669"/>
    <property type="project" value="InterPro"/>
</dbReference>
<evidence type="ECO:0000256" key="3">
    <source>
        <dbReference type="ARBA" id="ARBA00022685"/>
    </source>
</evidence>
<dbReference type="EMBL" id="VZSV01000064">
    <property type="protein sequence ID" value="NXA49585.1"/>
    <property type="molecule type" value="Genomic_DNA"/>
</dbReference>
<dbReference type="PRINTS" id="PR00205">
    <property type="entry name" value="CADHERIN"/>
</dbReference>
<accession>A0A7K7W784</accession>
<evidence type="ECO:0000256" key="4">
    <source>
        <dbReference type="ARBA" id="ARBA00022692"/>
    </source>
</evidence>
<dbReference type="FunFam" id="2.60.40.60:FF:000297">
    <property type="entry name" value="Cadherin 12"/>
    <property type="match status" value="1"/>
</dbReference>
<protein>
    <submittedName>
        <fullName evidence="19">CADH9 protein</fullName>
    </submittedName>
</protein>
<evidence type="ECO:0000259" key="18">
    <source>
        <dbReference type="PROSITE" id="PS50268"/>
    </source>
</evidence>
<sequence length="788" mass="88361">MRTYYLMVLLWGCMLHAIPMMLSQKRTNKHLHSEMITGLSENEGKTLHRTKRGWMWNQFFLLEEYTGPDTQYVGKLHTDQDKGDGNLKYILTGDGAGSLFIIDENTGDIHAAKKLDREQKSLYVLRAKAIDRKTGRQVEPESEFIIKIHDINDNEPKFTKDLYTASIPEMSGVGTSVIQVTATDADDANYGNSAKIVYSILQGQPYFSVDPETGIIKTALPDMSRENREQYQVVIQAKDMGGQMGGLSGTTTVNITLTDVNDNPPRFPHSTYLFSSPESAPPGTPLGRIKANDPDMGENAETEYSISSGDGSDMFDIITDKDTQEGIITVKKQLDFENKMLYTLRVEATNTHPDPRFLQLGPFKDTALVKISVEDIDEPPVFSRTSYLIEVDEDVKEGSIIGQVVAQDPDITNNAIKYSVDRHTDLDRIFNIYSGNGSLFISKPLDREETPWHNITVIATEINNPKQSSQIPVFIRILDINDHAPEFAKYYETFVCENAKAGQLIQTVSAVDKDEPARGHQFFFELVPEFAVHPNFSIVDNKDNTAGIMTRRNGYSRSKMSTYLLPIIIFDNDYPIQSSTGTLTIRVCACDSRGNMQSCSAEALLLPAGLSTGALIAILLCILILLVLVVLFAALKRQRKKEPLIISKDDVRDNIVTYNDEGGGEEDTQAFDIGTLRNPEAREESKMRRDVIPDTIFQIRRTAPIWENIDIQDFIHRRLKENDLDPSAPPYDSLATYAYEGNDSIANSLSSLESLTTDGNQDYDYLSDWGPRFKKLADMYGGEESDRD</sequence>
<keyword evidence="6 17" id="KW-0732">Signal</keyword>
<organism evidence="19 20">
    <name type="scientific">Nothocercus julius</name>
    <dbReference type="NCBI Taxonomy" id="2585813"/>
    <lineage>
        <taxon>Eukaryota</taxon>
        <taxon>Metazoa</taxon>
        <taxon>Chordata</taxon>
        <taxon>Craniata</taxon>
        <taxon>Vertebrata</taxon>
        <taxon>Euteleostomi</taxon>
        <taxon>Archelosauria</taxon>
        <taxon>Archosauria</taxon>
        <taxon>Dinosauria</taxon>
        <taxon>Saurischia</taxon>
        <taxon>Theropoda</taxon>
        <taxon>Coelurosauria</taxon>
        <taxon>Aves</taxon>
        <taxon>Palaeognathae</taxon>
        <taxon>Tinamiformes</taxon>
        <taxon>Tinamidae</taxon>
        <taxon>Nothocercus</taxon>
    </lineage>
</organism>
<evidence type="ECO:0000256" key="7">
    <source>
        <dbReference type="ARBA" id="ARBA00022737"/>
    </source>
</evidence>
<keyword evidence="9 15" id="KW-0130">Cell adhesion</keyword>
<dbReference type="Pfam" id="PF01049">
    <property type="entry name" value="CADH_Y-type_LIR"/>
    <property type="match status" value="1"/>
</dbReference>
<dbReference type="GO" id="GO:0005912">
    <property type="term" value="C:adherens junction"/>
    <property type="evidence" value="ECO:0007669"/>
    <property type="project" value="TreeGrafter"/>
</dbReference>
<dbReference type="GO" id="GO:0034332">
    <property type="term" value="P:adherens junction organization"/>
    <property type="evidence" value="ECO:0007669"/>
    <property type="project" value="TreeGrafter"/>
</dbReference>
<dbReference type="CDD" id="cd11304">
    <property type="entry name" value="Cadherin_repeat"/>
    <property type="match status" value="5"/>
</dbReference>
<dbReference type="InterPro" id="IPR015919">
    <property type="entry name" value="Cadherin-like_sf"/>
</dbReference>
<dbReference type="GO" id="GO:0016339">
    <property type="term" value="P:calcium-dependent cell-cell adhesion via plasma membrane cell adhesion molecules"/>
    <property type="evidence" value="ECO:0007669"/>
    <property type="project" value="TreeGrafter"/>
</dbReference>
<keyword evidence="11 16" id="KW-0472">Membrane</keyword>
<evidence type="ECO:0000313" key="20">
    <source>
        <dbReference type="Proteomes" id="UP000531559"/>
    </source>
</evidence>
<dbReference type="PANTHER" id="PTHR24027">
    <property type="entry name" value="CADHERIN-23"/>
    <property type="match status" value="1"/>
</dbReference>
<evidence type="ECO:0000256" key="12">
    <source>
        <dbReference type="ARBA" id="ARBA00023180"/>
    </source>
</evidence>
<dbReference type="GO" id="GO:0044331">
    <property type="term" value="P:cell-cell adhesion mediated by cadherin"/>
    <property type="evidence" value="ECO:0007669"/>
    <property type="project" value="TreeGrafter"/>
</dbReference>
<dbReference type="FunFam" id="2.60.40.60:FF:000014">
    <property type="entry name" value="Cadherin 8"/>
    <property type="match status" value="1"/>
</dbReference>